<feature type="signal peptide" evidence="8">
    <location>
        <begin position="1"/>
        <end position="15"/>
    </location>
</feature>
<dbReference type="PANTHER" id="PTHR22811">
    <property type="entry name" value="TRANSMEMBRANE EMP24 DOMAIN-CONTAINING PROTEIN"/>
    <property type="match status" value="1"/>
</dbReference>
<evidence type="ECO:0000256" key="5">
    <source>
        <dbReference type="ARBA" id="ARBA00022989"/>
    </source>
</evidence>
<dbReference type="GO" id="GO:0016020">
    <property type="term" value="C:membrane"/>
    <property type="evidence" value="ECO:0007669"/>
    <property type="project" value="UniProtKB-SubCell"/>
</dbReference>
<comment type="caution">
    <text evidence="10">The sequence shown here is derived from an EMBL/GenBank/DDBJ whole genome shotgun (WGS) entry which is preliminary data.</text>
</comment>
<dbReference type="Proteomes" id="UP001362899">
    <property type="component" value="Unassembled WGS sequence"/>
</dbReference>
<evidence type="ECO:0000313" key="11">
    <source>
        <dbReference type="Proteomes" id="UP001362899"/>
    </source>
</evidence>
<sequence>MLFLYVLSLLSLTFGLRFELDASSTGNTRCVREFVGSEALVVVNVKTNGNQNDGQKLSLSITDNYENRYFFRENVLDHVYQTFSPSPGASFDICFTNKIDNPKSNSGYKSRDIDLEVLIGSSARDWSALQAAEKLKPTELVLRQLSDKVEELYYDLEYLQLREEKLRDTNESTNRRVKNFFFLIMLAFIALGAWQITYLRSYFKSKHII</sequence>
<reference evidence="10 11" key="1">
    <citation type="journal article" date="2023" name="Elife">
        <title>Identification of key yeast species and microbe-microbe interactions impacting larval growth of Drosophila in the wild.</title>
        <authorList>
            <person name="Mure A."/>
            <person name="Sugiura Y."/>
            <person name="Maeda R."/>
            <person name="Honda K."/>
            <person name="Sakurai N."/>
            <person name="Takahashi Y."/>
            <person name="Watada M."/>
            <person name="Katoh T."/>
            <person name="Gotoh A."/>
            <person name="Gotoh Y."/>
            <person name="Taniguchi I."/>
            <person name="Nakamura K."/>
            <person name="Hayashi T."/>
            <person name="Katayama T."/>
            <person name="Uemura T."/>
            <person name="Hattori Y."/>
        </authorList>
    </citation>
    <scope>NUCLEOTIDE SEQUENCE [LARGE SCALE GENOMIC DNA]</scope>
    <source>
        <strain evidence="10 11">SB-73</strain>
    </source>
</reference>
<keyword evidence="11" id="KW-1185">Reference proteome</keyword>
<evidence type="ECO:0000256" key="4">
    <source>
        <dbReference type="ARBA" id="ARBA00022729"/>
    </source>
</evidence>
<evidence type="ECO:0000256" key="6">
    <source>
        <dbReference type="ARBA" id="ARBA00023136"/>
    </source>
</evidence>
<evidence type="ECO:0000256" key="1">
    <source>
        <dbReference type="ARBA" id="ARBA00004479"/>
    </source>
</evidence>
<feature type="domain" description="GOLD" evidence="9">
    <location>
        <begin position="15"/>
        <end position="204"/>
    </location>
</feature>
<evidence type="ECO:0000313" key="10">
    <source>
        <dbReference type="EMBL" id="GMM50990.1"/>
    </source>
</evidence>
<evidence type="ECO:0000256" key="3">
    <source>
        <dbReference type="ARBA" id="ARBA00022692"/>
    </source>
</evidence>
<evidence type="ECO:0000256" key="8">
    <source>
        <dbReference type="SAM" id="SignalP"/>
    </source>
</evidence>
<dbReference type="Pfam" id="PF01105">
    <property type="entry name" value="EMP24_GP25L"/>
    <property type="match status" value="1"/>
</dbReference>
<keyword evidence="5 7" id="KW-1133">Transmembrane helix</keyword>
<gene>
    <name evidence="10" type="ORF">DASB73_019480</name>
</gene>
<proteinExistence type="inferred from homology"/>
<comment type="similarity">
    <text evidence="2">Belongs to the EMP24/GP25L family.</text>
</comment>
<comment type="subcellular location">
    <subcellularLocation>
        <location evidence="1">Membrane</location>
        <topology evidence="1">Single-pass type I membrane protein</topology>
    </subcellularLocation>
</comment>
<organism evidence="10 11">
    <name type="scientific">Starmerella bacillaris</name>
    <name type="common">Yeast</name>
    <name type="synonym">Candida zemplinina</name>
    <dbReference type="NCBI Taxonomy" id="1247836"/>
    <lineage>
        <taxon>Eukaryota</taxon>
        <taxon>Fungi</taxon>
        <taxon>Dikarya</taxon>
        <taxon>Ascomycota</taxon>
        <taxon>Saccharomycotina</taxon>
        <taxon>Dipodascomycetes</taxon>
        <taxon>Dipodascales</taxon>
        <taxon>Trichomonascaceae</taxon>
        <taxon>Starmerella</taxon>
    </lineage>
</organism>
<keyword evidence="4 8" id="KW-0732">Signal</keyword>
<protein>
    <submittedName>
        <fullName evidence="10">Erv25 protein</fullName>
    </submittedName>
</protein>
<accession>A0AAV5RHR3</accession>
<dbReference type="EMBL" id="BTGC01000003">
    <property type="protein sequence ID" value="GMM50990.1"/>
    <property type="molecule type" value="Genomic_DNA"/>
</dbReference>
<dbReference type="SMART" id="SM01190">
    <property type="entry name" value="EMP24_GP25L"/>
    <property type="match status" value="1"/>
</dbReference>
<evidence type="ECO:0000256" key="2">
    <source>
        <dbReference type="ARBA" id="ARBA00007104"/>
    </source>
</evidence>
<feature type="chain" id="PRO_5044000210" evidence="8">
    <location>
        <begin position="16"/>
        <end position="209"/>
    </location>
</feature>
<keyword evidence="6 7" id="KW-0472">Membrane</keyword>
<feature type="transmembrane region" description="Helical" evidence="7">
    <location>
        <begin position="180"/>
        <end position="199"/>
    </location>
</feature>
<name>A0AAV5RHR3_STABA</name>
<keyword evidence="3 7" id="KW-0812">Transmembrane</keyword>
<dbReference type="InterPro" id="IPR009038">
    <property type="entry name" value="GOLD_dom"/>
</dbReference>
<dbReference type="AlphaFoldDB" id="A0AAV5RHR3"/>
<evidence type="ECO:0000256" key="7">
    <source>
        <dbReference type="SAM" id="Phobius"/>
    </source>
</evidence>
<dbReference type="InterPro" id="IPR015720">
    <property type="entry name" value="Emp24-like"/>
</dbReference>
<evidence type="ECO:0000259" key="9">
    <source>
        <dbReference type="SMART" id="SM01190"/>
    </source>
</evidence>